<feature type="domain" description="Methyltransferase FkbM" evidence="1">
    <location>
        <begin position="55"/>
        <end position="239"/>
    </location>
</feature>
<evidence type="ECO:0000313" key="2">
    <source>
        <dbReference type="EMBL" id="GAA1539956.1"/>
    </source>
</evidence>
<dbReference type="InterPro" id="IPR029063">
    <property type="entry name" value="SAM-dependent_MTases_sf"/>
</dbReference>
<dbReference type="Pfam" id="PF05050">
    <property type="entry name" value="Methyltransf_21"/>
    <property type="match status" value="1"/>
</dbReference>
<reference evidence="3" key="1">
    <citation type="journal article" date="2019" name="Int. J. Syst. Evol. Microbiol.">
        <title>The Global Catalogue of Microorganisms (GCM) 10K type strain sequencing project: providing services to taxonomists for standard genome sequencing and annotation.</title>
        <authorList>
            <consortium name="The Broad Institute Genomics Platform"/>
            <consortium name="The Broad Institute Genome Sequencing Center for Infectious Disease"/>
            <person name="Wu L."/>
            <person name="Ma J."/>
        </authorList>
    </citation>
    <scope>NUCLEOTIDE SEQUENCE [LARGE SCALE GENOMIC DNA]</scope>
    <source>
        <strain evidence="3">JCM 15933</strain>
    </source>
</reference>
<dbReference type="NCBIfam" id="TIGR01444">
    <property type="entry name" value="fkbM_fam"/>
    <property type="match status" value="1"/>
</dbReference>
<name>A0ABP4MAI0_9ACTN</name>
<dbReference type="Gene3D" id="3.40.50.150">
    <property type="entry name" value="Vaccinia Virus protein VP39"/>
    <property type="match status" value="1"/>
</dbReference>
<comment type="caution">
    <text evidence="2">The sequence shown here is derived from an EMBL/GenBank/DDBJ whole genome shotgun (WGS) entry which is preliminary data.</text>
</comment>
<organism evidence="2 3">
    <name type="scientific">Dactylosporangium maewongense</name>
    <dbReference type="NCBI Taxonomy" id="634393"/>
    <lineage>
        <taxon>Bacteria</taxon>
        <taxon>Bacillati</taxon>
        <taxon>Actinomycetota</taxon>
        <taxon>Actinomycetes</taxon>
        <taxon>Micromonosporales</taxon>
        <taxon>Micromonosporaceae</taxon>
        <taxon>Dactylosporangium</taxon>
    </lineage>
</organism>
<dbReference type="PANTHER" id="PTHR34203">
    <property type="entry name" value="METHYLTRANSFERASE, FKBM FAMILY PROTEIN"/>
    <property type="match status" value="1"/>
</dbReference>
<proteinExistence type="predicted"/>
<dbReference type="EMBL" id="BAAAQD010000015">
    <property type="protein sequence ID" value="GAA1539956.1"/>
    <property type="molecule type" value="Genomic_DNA"/>
</dbReference>
<accession>A0ABP4MAI0</accession>
<keyword evidence="3" id="KW-1185">Reference proteome</keyword>
<protein>
    <recommendedName>
        <fullName evidence="1">Methyltransferase FkbM domain-containing protein</fullName>
    </recommendedName>
</protein>
<dbReference type="Proteomes" id="UP001501470">
    <property type="component" value="Unassembled WGS sequence"/>
</dbReference>
<gene>
    <name evidence="2" type="ORF">GCM10009827_069110</name>
</gene>
<dbReference type="RefSeq" id="WP_344506620.1">
    <property type="nucleotide sequence ID" value="NZ_BAAAQD010000015.1"/>
</dbReference>
<dbReference type="InterPro" id="IPR052514">
    <property type="entry name" value="SAM-dependent_MTase"/>
</dbReference>
<dbReference type="SUPFAM" id="SSF53335">
    <property type="entry name" value="S-adenosyl-L-methionine-dependent methyltransferases"/>
    <property type="match status" value="1"/>
</dbReference>
<sequence>MTAAQTEPQRVALPDDGRLVAVTNPQDVLVWPSLSEDSPYADGIAGLGAGDVVIDVGAHIGLTALYFTDKIPGVRVLAFEPARRTNACLADNAARLMPGVRVFDVALGAEPGTAELTFLPNHTMMATIVSDDADDDRNMTAVLRNFGVDGEASEQFWREFREGAERYEVRVSTLAEVLDEEGITDVGLLKIDVERGELPVLRGLRAEQWAGVRRVVAEVHAVDGNLDAVVELLHAQGFSTKVFQEDVFVGGSVHIVSAARPGA</sequence>
<dbReference type="InterPro" id="IPR006342">
    <property type="entry name" value="FkbM_mtfrase"/>
</dbReference>
<evidence type="ECO:0000259" key="1">
    <source>
        <dbReference type="Pfam" id="PF05050"/>
    </source>
</evidence>
<dbReference type="PANTHER" id="PTHR34203:SF13">
    <property type="entry name" value="EXPRESSED PROTEIN"/>
    <property type="match status" value="1"/>
</dbReference>
<evidence type="ECO:0000313" key="3">
    <source>
        <dbReference type="Proteomes" id="UP001501470"/>
    </source>
</evidence>